<protein>
    <submittedName>
        <fullName evidence="1">Uncharacterized protein</fullName>
    </submittedName>
</protein>
<reference evidence="1 2" key="1">
    <citation type="journal article" date="2020" name="Cell">
        <title>Large-Scale Comparative Analyses of Tick Genomes Elucidate Their Genetic Diversity and Vector Capacities.</title>
        <authorList>
            <consortium name="Tick Genome and Microbiome Consortium (TIGMIC)"/>
            <person name="Jia N."/>
            <person name="Wang J."/>
            <person name="Shi W."/>
            <person name="Du L."/>
            <person name="Sun Y."/>
            <person name="Zhan W."/>
            <person name="Jiang J.F."/>
            <person name="Wang Q."/>
            <person name="Zhang B."/>
            <person name="Ji P."/>
            <person name="Bell-Sakyi L."/>
            <person name="Cui X.M."/>
            <person name="Yuan T.T."/>
            <person name="Jiang B.G."/>
            <person name="Yang W.F."/>
            <person name="Lam T.T."/>
            <person name="Chang Q.C."/>
            <person name="Ding S.J."/>
            <person name="Wang X.J."/>
            <person name="Zhu J.G."/>
            <person name="Ruan X.D."/>
            <person name="Zhao L."/>
            <person name="Wei J.T."/>
            <person name="Ye R.Z."/>
            <person name="Que T.C."/>
            <person name="Du C.H."/>
            <person name="Zhou Y.H."/>
            <person name="Cheng J.X."/>
            <person name="Dai P.F."/>
            <person name="Guo W.B."/>
            <person name="Han X.H."/>
            <person name="Huang E.J."/>
            <person name="Li L.F."/>
            <person name="Wei W."/>
            <person name="Gao Y.C."/>
            <person name="Liu J.Z."/>
            <person name="Shao H.Z."/>
            <person name="Wang X."/>
            <person name="Wang C.C."/>
            <person name="Yang T.C."/>
            <person name="Huo Q.B."/>
            <person name="Li W."/>
            <person name="Chen H.Y."/>
            <person name="Chen S.E."/>
            <person name="Zhou L.G."/>
            <person name="Ni X.B."/>
            <person name="Tian J.H."/>
            <person name="Sheng Y."/>
            <person name="Liu T."/>
            <person name="Pan Y.S."/>
            <person name="Xia L.Y."/>
            <person name="Li J."/>
            <person name="Zhao F."/>
            <person name="Cao W.C."/>
        </authorList>
    </citation>
    <scope>NUCLEOTIDE SEQUENCE [LARGE SCALE GENOMIC DNA]</scope>
    <source>
        <strain evidence="1">Iper-2018</strain>
    </source>
</reference>
<comment type="caution">
    <text evidence="1">The sequence shown here is derived from an EMBL/GenBank/DDBJ whole genome shotgun (WGS) entry which is preliminary data.</text>
</comment>
<dbReference type="Proteomes" id="UP000805193">
    <property type="component" value="Unassembled WGS sequence"/>
</dbReference>
<gene>
    <name evidence="1" type="ORF">HPB47_004687</name>
</gene>
<dbReference type="EMBL" id="JABSTQ010010719">
    <property type="protein sequence ID" value="KAG0418646.1"/>
    <property type="molecule type" value="Genomic_DNA"/>
</dbReference>
<keyword evidence="2" id="KW-1185">Reference proteome</keyword>
<name>A0AC60PF36_IXOPE</name>
<accession>A0AC60PF36</accession>
<evidence type="ECO:0000313" key="2">
    <source>
        <dbReference type="Proteomes" id="UP000805193"/>
    </source>
</evidence>
<sequence length="303" mass="33411">MTTTSSTSSSSSTPSSTSTTMFYVSKNMPQTTTSEDDESSCHKVTCNSTSDVQIDFVQSVPQAGPMYGQQPPPGFNFYMPMGPTVPVVFTGRGIQIPGFNAPVSASSTPATCWVPDTVTEEESSSSTIPNAEQVEEKIAVAGVFKILPEGTYLPTFVQMQGDVAEEKTKPEVPKQGQEDQQEPVRAMFEQEVTIRMPLPPESQKPYTWDQVPQQMLSPSSYGQRWLMSPPMPVSQPQAQQYQYQSPYPDFPQDAWQHQTMMQSTIPLPQEGMIVNGRSSSHQGKLRSYGTQGCNVRAMLSHTR</sequence>
<evidence type="ECO:0000313" key="1">
    <source>
        <dbReference type="EMBL" id="KAG0418646.1"/>
    </source>
</evidence>
<organism evidence="1 2">
    <name type="scientific">Ixodes persulcatus</name>
    <name type="common">Taiga tick</name>
    <dbReference type="NCBI Taxonomy" id="34615"/>
    <lineage>
        <taxon>Eukaryota</taxon>
        <taxon>Metazoa</taxon>
        <taxon>Ecdysozoa</taxon>
        <taxon>Arthropoda</taxon>
        <taxon>Chelicerata</taxon>
        <taxon>Arachnida</taxon>
        <taxon>Acari</taxon>
        <taxon>Parasitiformes</taxon>
        <taxon>Ixodida</taxon>
        <taxon>Ixodoidea</taxon>
        <taxon>Ixodidae</taxon>
        <taxon>Ixodinae</taxon>
        <taxon>Ixodes</taxon>
    </lineage>
</organism>
<proteinExistence type="predicted"/>